<dbReference type="PANTHER" id="PTHR31635">
    <property type="entry name" value="REVERSE TRANSCRIPTASE DOMAIN-CONTAINING PROTEIN-RELATED"/>
    <property type="match status" value="1"/>
</dbReference>
<feature type="non-terminal residue" evidence="2">
    <location>
        <position position="192"/>
    </location>
</feature>
<name>A0A2K3N3N4_TRIPR</name>
<protein>
    <submittedName>
        <fullName evidence="2">Ribonuclease H</fullName>
    </submittedName>
</protein>
<reference evidence="2 3" key="1">
    <citation type="journal article" date="2014" name="Am. J. Bot.">
        <title>Genome assembly and annotation for red clover (Trifolium pratense; Fabaceae).</title>
        <authorList>
            <person name="Istvanek J."/>
            <person name="Jaros M."/>
            <person name="Krenek A."/>
            <person name="Repkova J."/>
        </authorList>
    </citation>
    <scope>NUCLEOTIDE SEQUENCE [LARGE SCALE GENOMIC DNA]</scope>
    <source>
        <strain evidence="3">cv. Tatra</strain>
        <tissue evidence="2">Young leaves</tissue>
    </source>
</reference>
<reference evidence="2 3" key="2">
    <citation type="journal article" date="2017" name="Front. Plant Sci.">
        <title>Gene Classification and Mining of Molecular Markers Useful in Red Clover (Trifolium pratense) Breeding.</title>
        <authorList>
            <person name="Istvanek J."/>
            <person name="Dluhosova J."/>
            <person name="Dluhos P."/>
            <person name="Patkova L."/>
            <person name="Nedelnik J."/>
            <person name="Repkova J."/>
        </authorList>
    </citation>
    <scope>NUCLEOTIDE SEQUENCE [LARGE SCALE GENOMIC DNA]</scope>
    <source>
        <strain evidence="3">cv. Tatra</strain>
        <tissue evidence="2">Young leaves</tissue>
    </source>
</reference>
<dbReference type="Proteomes" id="UP000236291">
    <property type="component" value="Unassembled WGS sequence"/>
</dbReference>
<accession>A0A2K3N3N4</accession>
<dbReference type="PANTHER" id="PTHR31635:SF196">
    <property type="entry name" value="REVERSE TRANSCRIPTASE DOMAIN-CONTAINING PROTEIN-RELATED"/>
    <property type="match status" value="1"/>
</dbReference>
<dbReference type="Pfam" id="PF00078">
    <property type="entry name" value="RVT_1"/>
    <property type="match status" value="1"/>
</dbReference>
<proteinExistence type="predicted"/>
<dbReference type="STRING" id="57577.A0A2K3N3N4"/>
<feature type="domain" description="Reverse transcriptase" evidence="1">
    <location>
        <begin position="2"/>
        <end position="99"/>
    </location>
</feature>
<evidence type="ECO:0000259" key="1">
    <source>
        <dbReference type="Pfam" id="PF00078"/>
    </source>
</evidence>
<comment type="caution">
    <text evidence="2">The sequence shown here is derived from an EMBL/GenBank/DDBJ whole genome shotgun (WGS) entry which is preliminary data.</text>
</comment>
<dbReference type="InterPro" id="IPR043502">
    <property type="entry name" value="DNA/RNA_pol_sf"/>
</dbReference>
<organism evidence="2 3">
    <name type="scientific">Trifolium pratense</name>
    <name type="common">Red clover</name>
    <dbReference type="NCBI Taxonomy" id="57577"/>
    <lineage>
        <taxon>Eukaryota</taxon>
        <taxon>Viridiplantae</taxon>
        <taxon>Streptophyta</taxon>
        <taxon>Embryophyta</taxon>
        <taxon>Tracheophyta</taxon>
        <taxon>Spermatophyta</taxon>
        <taxon>Magnoliopsida</taxon>
        <taxon>eudicotyledons</taxon>
        <taxon>Gunneridae</taxon>
        <taxon>Pentapetalae</taxon>
        <taxon>rosids</taxon>
        <taxon>fabids</taxon>
        <taxon>Fabales</taxon>
        <taxon>Fabaceae</taxon>
        <taxon>Papilionoideae</taxon>
        <taxon>50 kb inversion clade</taxon>
        <taxon>NPAAA clade</taxon>
        <taxon>Hologalegina</taxon>
        <taxon>IRL clade</taxon>
        <taxon>Trifolieae</taxon>
        <taxon>Trifolium</taxon>
    </lineage>
</organism>
<gene>
    <name evidence="2" type="ORF">L195_g020870</name>
</gene>
<dbReference type="EMBL" id="ASHM01015772">
    <property type="protein sequence ID" value="PNX97637.1"/>
    <property type="molecule type" value="Genomic_DNA"/>
</dbReference>
<dbReference type="InterPro" id="IPR000477">
    <property type="entry name" value="RT_dom"/>
</dbReference>
<evidence type="ECO:0000313" key="3">
    <source>
        <dbReference type="Proteomes" id="UP000236291"/>
    </source>
</evidence>
<dbReference type="SUPFAM" id="SSF56672">
    <property type="entry name" value="DNA/RNA polymerases"/>
    <property type="match status" value="1"/>
</dbReference>
<dbReference type="AlphaFoldDB" id="A0A2K3N3N4"/>
<sequence length="192" mass="21891">MVERLKEHIPKLVSPFQAGFVPGRNIHENIIFGQEMIHSMHHMKGKKAYFAIKVDLSKAYDKLNWEFIWRILNEIGIPQKMMNVIMHSVTSVETNVKWNGARADFFRPQRGIRQVDIGEWKAIRAGRNGPVISHLIISGQQVSQEKTSIYFSKNASRAVRDSGGLGLADLLLRLRSFPPPSRDYGHDELMGV</sequence>
<evidence type="ECO:0000313" key="2">
    <source>
        <dbReference type="EMBL" id="PNX97637.1"/>
    </source>
</evidence>